<dbReference type="PROSITE" id="PS50181">
    <property type="entry name" value="FBOX"/>
    <property type="match status" value="1"/>
</dbReference>
<evidence type="ECO:0000256" key="1">
    <source>
        <dbReference type="SAM" id="MobiDB-lite"/>
    </source>
</evidence>
<sequence length="290" mass="32012">MSSSSLLQGVLRPTVEAAAAKASASSPTSPTQPRSPVEQNYNDADSRRGVQVDHLAAMMGRIEIKRPKTPEQQNDSEDELVGVQTLPNTPSVLSRPSSRPGSRAASPSRLGASGRKVRGPLMLGGSVRHADPIRAFPTEVGQKIFSQLGIYDLAKCARVCSRWKRSQTLNYVWFQHYRKDNFQDDHLPAGKWTRRESKQDWRVTYLRIQRTSDYNGPRVAADADALGSGYVTPKEIREAQWANEAVAANSRPSKVEARAMYKDLGGRKFRGKNKFGGETRDRGGWGDGGD</sequence>
<protein>
    <recommendedName>
        <fullName evidence="2">F-box domain-containing protein</fullName>
    </recommendedName>
</protein>
<feature type="domain" description="F-box" evidence="2">
    <location>
        <begin position="130"/>
        <end position="176"/>
    </location>
</feature>
<evidence type="ECO:0000259" key="2">
    <source>
        <dbReference type="PROSITE" id="PS50181"/>
    </source>
</evidence>
<feature type="compositionally biased region" description="Low complexity" evidence="1">
    <location>
        <begin position="90"/>
        <end position="110"/>
    </location>
</feature>
<dbReference type="InterPro" id="IPR036047">
    <property type="entry name" value="F-box-like_dom_sf"/>
</dbReference>
<accession>A0A8H2Y0Z8</accession>
<evidence type="ECO:0000313" key="4">
    <source>
        <dbReference type="Proteomes" id="UP000663846"/>
    </source>
</evidence>
<reference evidence="3" key="1">
    <citation type="submission" date="2021-01" db="EMBL/GenBank/DDBJ databases">
        <authorList>
            <person name="Kaushik A."/>
        </authorList>
    </citation>
    <scope>NUCLEOTIDE SEQUENCE</scope>
    <source>
        <strain evidence="3">AG1-1C</strain>
    </source>
</reference>
<dbReference type="Proteomes" id="UP000663846">
    <property type="component" value="Unassembled WGS sequence"/>
</dbReference>
<comment type="caution">
    <text evidence="3">The sequence shown here is derived from an EMBL/GenBank/DDBJ whole genome shotgun (WGS) entry which is preliminary data.</text>
</comment>
<dbReference type="SUPFAM" id="SSF81383">
    <property type="entry name" value="F-box domain"/>
    <property type="match status" value="1"/>
</dbReference>
<gene>
    <name evidence="3" type="ORF">RDB_LOCUS124112</name>
</gene>
<dbReference type="Pfam" id="PF12937">
    <property type="entry name" value="F-box-like"/>
    <property type="match status" value="1"/>
</dbReference>
<proteinExistence type="predicted"/>
<dbReference type="SMART" id="SM00256">
    <property type="entry name" value="FBOX"/>
    <property type="match status" value="1"/>
</dbReference>
<dbReference type="InterPro" id="IPR001810">
    <property type="entry name" value="F-box_dom"/>
</dbReference>
<feature type="compositionally biased region" description="Low complexity" evidence="1">
    <location>
        <begin position="16"/>
        <end position="36"/>
    </location>
</feature>
<name>A0A8H2Y0Z8_9AGAM</name>
<feature type="region of interest" description="Disordered" evidence="1">
    <location>
        <begin position="16"/>
        <end position="50"/>
    </location>
</feature>
<evidence type="ECO:0000313" key="3">
    <source>
        <dbReference type="EMBL" id="CAE6438238.1"/>
    </source>
</evidence>
<feature type="region of interest" description="Disordered" evidence="1">
    <location>
        <begin position="62"/>
        <end position="123"/>
    </location>
</feature>
<dbReference type="Gene3D" id="1.20.1280.50">
    <property type="match status" value="1"/>
</dbReference>
<organism evidence="3 4">
    <name type="scientific">Rhizoctonia solani</name>
    <dbReference type="NCBI Taxonomy" id="456999"/>
    <lineage>
        <taxon>Eukaryota</taxon>
        <taxon>Fungi</taxon>
        <taxon>Dikarya</taxon>
        <taxon>Basidiomycota</taxon>
        <taxon>Agaricomycotina</taxon>
        <taxon>Agaricomycetes</taxon>
        <taxon>Cantharellales</taxon>
        <taxon>Ceratobasidiaceae</taxon>
        <taxon>Rhizoctonia</taxon>
    </lineage>
</organism>
<feature type="compositionally biased region" description="Basic and acidic residues" evidence="1">
    <location>
        <begin position="275"/>
        <end position="284"/>
    </location>
</feature>
<feature type="region of interest" description="Disordered" evidence="1">
    <location>
        <begin position="267"/>
        <end position="290"/>
    </location>
</feature>
<dbReference type="EMBL" id="CAJMWS010000366">
    <property type="protein sequence ID" value="CAE6438238.1"/>
    <property type="molecule type" value="Genomic_DNA"/>
</dbReference>
<dbReference type="AlphaFoldDB" id="A0A8H2Y0Z8"/>